<dbReference type="Gene3D" id="1.10.533.10">
    <property type="entry name" value="Death Domain, Fas"/>
    <property type="match status" value="1"/>
</dbReference>
<dbReference type="Gene3D" id="1.10.510.10">
    <property type="entry name" value="Transferase(Phosphotransferase) domain 1"/>
    <property type="match status" value="1"/>
</dbReference>
<dbReference type="InterPro" id="IPR000488">
    <property type="entry name" value="Death_dom"/>
</dbReference>
<reference evidence="4 5" key="1">
    <citation type="journal article" date="2014" name="Science">
        <title>Comparative genomics reveals insights into avian genome evolution and adaptation.</title>
        <authorList>
            <consortium name="Avian Genome Consortium"/>
            <person name="Zhang G."/>
            <person name="Li C."/>
            <person name="Li Q."/>
            <person name="Li B."/>
            <person name="Larkin D.M."/>
            <person name="Lee C."/>
            <person name="Storz J.F."/>
            <person name="Antunes A."/>
            <person name="Greenwold M.J."/>
            <person name="Meredith R.W."/>
            <person name="Odeen A."/>
            <person name="Cui J."/>
            <person name="Zhou Q."/>
            <person name="Xu L."/>
            <person name="Pan H."/>
            <person name="Wang Z."/>
            <person name="Jin L."/>
            <person name="Zhang P."/>
            <person name="Hu H."/>
            <person name="Yang W."/>
            <person name="Hu J."/>
            <person name="Xiao J."/>
            <person name="Yang Z."/>
            <person name="Liu Y."/>
            <person name="Xie Q."/>
            <person name="Yu H."/>
            <person name="Lian J."/>
            <person name="Wen P."/>
            <person name="Zhang F."/>
            <person name="Li H."/>
            <person name="Zeng Y."/>
            <person name="Xiong Z."/>
            <person name="Liu S."/>
            <person name="Zhou L."/>
            <person name="Huang Z."/>
            <person name="An N."/>
            <person name="Wang J."/>
            <person name="Zheng Q."/>
            <person name="Xiong Y."/>
            <person name="Wang G."/>
            <person name="Wang B."/>
            <person name="Wang J."/>
            <person name="Fan Y."/>
            <person name="da Fonseca R.R."/>
            <person name="Alfaro-Nunez A."/>
            <person name="Schubert M."/>
            <person name="Orlando L."/>
            <person name="Mourier T."/>
            <person name="Howard J.T."/>
            <person name="Ganapathy G."/>
            <person name="Pfenning A."/>
            <person name="Whitney O."/>
            <person name="Rivas M.V."/>
            <person name="Hara E."/>
            <person name="Smith J."/>
            <person name="Farre M."/>
            <person name="Narayan J."/>
            <person name="Slavov G."/>
            <person name="Romanov M.N."/>
            <person name="Borges R."/>
            <person name="Machado J.P."/>
            <person name="Khan I."/>
            <person name="Springer M.S."/>
            <person name="Gatesy J."/>
            <person name="Hoffmann F.G."/>
            <person name="Opazo J.C."/>
            <person name="Hastad O."/>
            <person name="Sawyer R.H."/>
            <person name="Kim H."/>
            <person name="Kim K.W."/>
            <person name="Kim H.J."/>
            <person name="Cho S."/>
            <person name="Li N."/>
            <person name="Huang Y."/>
            <person name="Bruford M.W."/>
            <person name="Zhan X."/>
            <person name="Dixon A."/>
            <person name="Bertelsen M.F."/>
            <person name="Derryberry E."/>
            <person name="Warren W."/>
            <person name="Wilson R.K."/>
            <person name="Li S."/>
            <person name="Ray D.A."/>
            <person name="Green R.E."/>
            <person name="O'Brien S.J."/>
            <person name="Griffin D."/>
            <person name="Johnson W.E."/>
            <person name="Haussler D."/>
            <person name="Ryder O.A."/>
            <person name="Willerslev E."/>
            <person name="Graves G.R."/>
            <person name="Alstrom P."/>
            <person name="Fjeldsa J."/>
            <person name="Mindell D.P."/>
            <person name="Edwards S.V."/>
            <person name="Braun E.L."/>
            <person name="Rahbek C."/>
            <person name="Burt D.W."/>
            <person name="Houde P."/>
            <person name="Zhang Y."/>
            <person name="Yang H."/>
            <person name="Wang J."/>
            <person name="Jarvis E.D."/>
            <person name="Gilbert M.T."/>
            <person name="Wang J."/>
        </authorList>
    </citation>
    <scope>NUCLEOTIDE SEQUENCE [LARGE SCALE GENOMIC DNA]</scope>
    <source>
        <strain evidence="4">BGI_N339</strain>
    </source>
</reference>
<dbReference type="GO" id="GO:0071345">
    <property type="term" value="P:cellular response to cytokine stimulus"/>
    <property type="evidence" value="ECO:0007669"/>
    <property type="project" value="UniProtKB-ARBA"/>
</dbReference>
<dbReference type="GO" id="GO:0043123">
    <property type="term" value="P:positive regulation of canonical NF-kappaB signal transduction"/>
    <property type="evidence" value="ECO:0007669"/>
    <property type="project" value="UniProtKB-ARBA"/>
</dbReference>
<dbReference type="PROSITE" id="PS50011">
    <property type="entry name" value="PROTEIN_KINASE_DOM"/>
    <property type="match status" value="1"/>
</dbReference>
<proteinExistence type="predicted"/>
<dbReference type="CDD" id="cd08777">
    <property type="entry name" value="Death_RIP1"/>
    <property type="match status" value="1"/>
</dbReference>
<dbReference type="SUPFAM" id="SSF47986">
    <property type="entry name" value="DEATH domain"/>
    <property type="match status" value="1"/>
</dbReference>
<dbReference type="Pfam" id="PF00531">
    <property type="entry name" value="Death"/>
    <property type="match status" value="1"/>
</dbReference>
<dbReference type="InterPro" id="IPR008271">
    <property type="entry name" value="Ser/Thr_kinase_AS"/>
</dbReference>
<feature type="domain" description="Death" evidence="3">
    <location>
        <begin position="578"/>
        <end position="664"/>
    </location>
</feature>
<dbReference type="SMART" id="SM00220">
    <property type="entry name" value="S_TKc"/>
    <property type="match status" value="1"/>
</dbReference>
<feature type="region of interest" description="Disordered" evidence="1">
    <location>
        <begin position="413"/>
        <end position="432"/>
    </location>
</feature>
<dbReference type="Pfam" id="PF12721">
    <property type="entry name" value="RHIM"/>
    <property type="match status" value="1"/>
</dbReference>
<gene>
    <name evidence="4" type="ORF">N339_05925</name>
</gene>
<feature type="non-terminal residue" evidence="4">
    <location>
        <position position="666"/>
    </location>
</feature>
<dbReference type="InterPro" id="IPR001245">
    <property type="entry name" value="Ser-Thr/Tyr_kinase_cat_dom"/>
</dbReference>
<dbReference type="GO" id="GO:0005524">
    <property type="term" value="F:ATP binding"/>
    <property type="evidence" value="ECO:0007669"/>
    <property type="project" value="InterPro"/>
</dbReference>
<evidence type="ECO:0000313" key="4">
    <source>
        <dbReference type="EMBL" id="KFU98015.1"/>
    </source>
</evidence>
<dbReference type="GO" id="GO:0031349">
    <property type="term" value="P:positive regulation of defense response"/>
    <property type="evidence" value="ECO:0007669"/>
    <property type="project" value="UniProtKB-ARBA"/>
</dbReference>
<dbReference type="SMART" id="SM00005">
    <property type="entry name" value="DEATH"/>
    <property type="match status" value="1"/>
</dbReference>
<keyword evidence="5" id="KW-1185">Reference proteome</keyword>
<dbReference type="PANTHER" id="PTHR44329:SF6">
    <property type="entry name" value="RECEPTOR-INTERACTING SERINE_THREONINE-PROTEIN KINASE 1"/>
    <property type="match status" value="1"/>
</dbReference>
<dbReference type="AlphaFoldDB" id="A0AAW3DGV7"/>
<feature type="non-terminal residue" evidence="4">
    <location>
        <position position="1"/>
    </location>
</feature>
<dbReference type="PRINTS" id="PR00109">
    <property type="entry name" value="TYRKINASE"/>
</dbReference>
<dbReference type="Proteomes" id="UP000053149">
    <property type="component" value="Unassembled WGS sequence"/>
</dbReference>
<dbReference type="InterPro" id="IPR011009">
    <property type="entry name" value="Kinase-like_dom_sf"/>
</dbReference>
<dbReference type="PANTHER" id="PTHR44329">
    <property type="entry name" value="SERINE/THREONINE-PROTEIN KINASE TNNI3K-RELATED"/>
    <property type="match status" value="1"/>
</dbReference>
<dbReference type="InterPro" id="IPR051681">
    <property type="entry name" value="Ser/Thr_Kinases-Pseudokinases"/>
</dbReference>
<evidence type="ECO:0000313" key="5">
    <source>
        <dbReference type="Proteomes" id="UP000053149"/>
    </source>
</evidence>
<dbReference type="GO" id="GO:0009893">
    <property type="term" value="P:positive regulation of metabolic process"/>
    <property type="evidence" value="ECO:0007669"/>
    <property type="project" value="UniProtKB-ARBA"/>
</dbReference>
<dbReference type="PROSITE" id="PS00108">
    <property type="entry name" value="PROTEIN_KINASE_ST"/>
    <property type="match status" value="1"/>
</dbReference>
<dbReference type="InterPro" id="IPR000719">
    <property type="entry name" value="Prot_kinase_dom"/>
</dbReference>
<dbReference type="FunFam" id="1.10.510.10:FF:000472">
    <property type="entry name" value="Receptor interacting serine/threonine kinase 1"/>
    <property type="match status" value="1"/>
</dbReference>
<keyword evidence="4" id="KW-0675">Receptor</keyword>
<name>A0AAW3DGV7_9AVES</name>
<dbReference type="GO" id="GO:0004706">
    <property type="term" value="F:JUN kinase kinase kinase activity"/>
    <property type="evidence" value="ECO:0007669"/>
    <property type="project" value="TreeGrafter"/>
</dbReference>
<dbReference type="Pfam" id="PF07714">
    <property type="entry name" value="PK_Tyr_Ser-Thr"/>
    <property type="match status" value="1"/>
</dbReference>
<sequence length="666" mass="75745">ANMSLEDIYMNTQDLLEKKQLDAGGFGTISLCFHKKHGYVVLKKVYTGPQRTEYNASLLEEGRIMRRLQHDRVVKLLGIILEDGNYSLVMEYVDRGNMMKVLQQLPLPLSVKGRFVLEITEGMLYLHEQGFVHKDLKPENILVDTDFHIKIADLGVASFKNWSRLTQEETVRQKQIKSTSQNNAGTLFYMAPEHLRSLNVKPVEKSDVYSFGIVIWAIFANKEPYEHGINETQICFGIMNGNRPDIKEITDKCPVEIIDLMKQCWEQEAEKRPTFAEINQKYKPFYYQNLGKSIEDDLKELKKMCPESNELLNSMESLQIDAIAEDTSNGQADQPNSLHSSQGAVTSQVNEAPFAASPANQPVESCETSFTSADNLERKLQCEYNYHVFGSWMDKAVPPVVYTPEMREEERRRRVSYDPFPKPSPTPQWSELYPRAEKTGSNTNPYFWPQPAATTPKGGNVDIFYGPNPNSLLTGNTEDRYGLCSGSTFSLSKLPVPETGSNLQSQTNINWYPKNADTDTEDSVKYNVSNSSGIQIGSYNHMKIEEHNQYISTSPAATEATYRHYEATGIFDNTTVLTDKHLNVVREKLAKQWKHCARKLGFCDPEIDEIDHDYERDGLKEKVHQMLLKWAMREGSKGATVGKLAKALFGCQRLDLLTSLMQIKEE</sequence>
<feature type="domain" description="Protein kinase" evidence="2">
    <location>
        <begin position="15"/>
        <end position="286"/>
    </location>
</feature>
<comment type="caution">
    <text evidence="4">The sequence shown here is derived from an EMBL/GenBank/DDBJ whole genome shotgun (WGS) entry which is preliminary data.</text>
</comment>
<dbReference type="InterPro" id="IPR011029">
    <property type="entry name" value="DEATH-like_dom_sf"/>
</dbReference>
<evidence type="ECO:0000259" key="3">
    <source>
        <dbReference type="PROSITE" id="PS50017"/>
    </source>
</evidence>
<dbReference type="SUPFAM" id="SSF56112">
    <property type="entry name" value="Protein kinase-like (PK-like)"/>
    <property type="match status" value="1"/>
</dbReference>
<keyword evidence="4" id="KW-0418">Kinase</keyword>
<dbReference type="EMBL" id="JMFR01032304">
    <property type="protein sequence ID" value="KFU98015.1"/>
    <property type="molecule type" value="Genomic_DNA"/>
</dbReference>
<dbReference type="InterPro" id="IPR025735">
    <property type="entry name" value="RHIM"/>
</dbReference>
<evidence type="ECO:0000259" key="2">
    <source>
        <dbReference type="PROSITE" id="PS50011"/>
    </source>
</evidence>
<keyword evidence="4" id="KW-0808">Transferase</keyword>
<dbReference type="PROSITE" id="PS50017">
    <property type="entry name" value="DEATH_DOMAIN"/>
    <property type="match status" value="1"/>
</dbReference>
<organism evidence="4 5">
    <name type="scientific">Pterocles gutturalis</name>
    <name type="common">yellow-throated sandgrouse</name>
    <dbReference type="NCBI Taxonomy" id="240206"/>
    <lineage>
        <taxon>Eukaryota</taxon>
        <taxon>Metazoa</taxon>
        <taxon>Chordata</taxon>
        <taxon>Craniata</taxon>
        <taxon>Vertebrata</taxon>
        <taxon>Euteleostomi</taxon>
        <taxon>Archelosauria</taxon>
        <taxon>Archosauria</taxon>
        <taxon>Dinosauria</taxon>
        <taxon>Saurischia</taxon>
        <taxon>Theropoda</taxon>
        <taxon>Coelurosauria</taxon>
        <taxon>Aves</taxon>
        <taxon>Neognathae</taxon>
        <taxon>Neoaves</taxon>
        <taxon>Columbimorphae</taxon>
        <taxon>Pterocliformes</taxon>
        <taxon>Pteroclidae</taxon>
        <taxon>Pterocles</taxon>
    </lineage>
</organism>
<protein>
    <submittedName>
        <fullName evidence="4">Receptor-interacting serine/threonine-protein kinase 1</fullName>
    </submittedName>
</protein>
<accession>A0AAW3DGV7</accession>
<evidence type="ECO:0000256" key="1">
    <source>
        <dbReference type="SAM" id="MobiDB-lite"/>
    </source>
</evidence>
<dbReference type="InterPro" id="IPR037934">
    <property type="entry name" value="RIP1_Death"/>
</dbReference>